<evidence type="ECO:0000313" key="4">
    <source>
        <dbReference type="Proteomes" id="UP001597180"/>
    </source>
</evidence>
<dbReference type="SUPFAM" id="SSF55073">
    <property type="entry name" value="Nucleotide cyclase"/>
    <property type="match status" value="1"/>
</dbReference>
<name>A0ABW3UIW2_9BACL</name>
<feature type="transmembrane region" description="Helical" evidence="1">
    <location>
        <begin position="125"/>
        <end position="144"/>
    </location>
</feature>
<dbReference type="InterPro" id="IPR050469">
    <property type="entry name" value="Diguanylate_Cyclase"/>
</dbReference>
<accession>A0ABW3UIW2</accession>
<evidence type="ECO:0000313" key="3">
    <source>
        <dbReference type="EMBL" id="MFD1220932.1"/>
    </source>
</evidence>
<dbReference type="SMART" id="SM00267">
    <property type="entry name" value="GGDEF"/>
    <property type="match status" value="1"/>
</dbReference>
<dbReference type="Pfam" id="PF00990">
    <property type="entry name" value="GGDEF"/>
    <property type="match status" value="1"/>
</dbReference>
<dbReference type="PROSITE" id="PS50887">
    <property type="entry name" value="GGDEF"/>
    <property type="match status" value="1"/>
</dbReference>
<keyword evidence="1" id="KW-1133">Transmembrane helix</keyword>
<dbReference type="PANTHER" id="PTHR45138:SF9">
    <property type="entry name" value="DIGUANYLATE CYCLASE DGCM-RELATED"/>
    <property type="match status" value="1"/>
</dbReference>
<feature type="transmembrane region" description="Helical" evidence="1">
    <location>
        <begin position="187"/>
        <end position="211"/>
    </location>
</feature>
<reference evidence="4" key="1">
    <citation type="journal article" date="2019" name="Int. J. Syst. Evol. Microbiol.">
        <title>The Global Catalogue of Microorganisms (GCM) 10K type strain sequencing project: providing services to taxonomists for standard genome sequencing and annotation.</title>
        <authorList>
            <consortium name="The Broad Institute Genomics Platform"/>
            <consortium name="The Broad Institute Genome Sequencing Center for Infectious Disease"/>
            <person name="Wu L."/>
            <person name="Ma J."/>
        </authorList>
    </citation>
    <scope>NUCLEOTIDE SEQUENCE [LARGE SCALE GENOMIC DNA]</scope>
    <source>
        <strain evidence="4">CCUG 53270</strain>
    </source>
</reference>
<dbReference type="InterPro" id="IPR029787">
    <property type="entry name" value="Nucleotide_cyclase"/>
</dbReference>
<proteinExistence type="predicted"/>
<evidence type="ECO:0000259" key="2">
    <source>
        <dbReference type="PROSITE" id="PS50887"/>
    </source>
</evidence>
<evidence type="ECO:0000256" key="1">
    <source>
        <dbReference type="SAM" id="Phobius"/>
    </source>
</evidence>
<gene>
    <name evidence="3" type="ORF">ACFQ4B_12475</name>
</gene>
<dbReference type="Gene3D" id="3.30.70.270">
    <property type="match status" value="1"/>
</dbReference>
<dbReference type="PANTHER" id="PTHR45138">
    <property type="entry name" value="REGULATORY COMPONENTS OF SENSORY TRANSDUCTION SYSTEM"/>
    <property type="match status" value="1"/>
</dbReference>
<feature type="transmembrane region" description="Helical" evidence="1">
    <location>
        <begin position="64"/>
        <end position="87"/>
    </location>
</feature>
<feature type="domain" description="GGDEF" evidence="2">
    <location>
        <begin position="253"/>
        <end position="385"/>
    </location>
</feature>
<keyword evidence="1" id="KW-0472">Membrane</keyword>
<feature type="transmembrane region" description="Helical" evidence="1">
    <location>
        <begin position="9"/>
        <end position="29"/>
    </location>
</feature>
<feature type="transmembrane region" description="Helical" evidence="1">
    <location>
        <begin position="99"/>
        <end position="119"/>
    </location>
</feature>
<keyword evidence="1" id="KW-0812">Transmembrane</keyword>
<dbReference type="InterPro" id="IPR000160">
    <property type="entry name" value="GGDEF_dom"/>
</dbReference>
<dbReference type="NCBIfam" id="TIGR00254">
    <property type="entry name" value="GGDEF"/>
    <property type="match status" value="1"/>
</dbReference>
<sequence>MDWLLDAKTIFIALGIGHLFTLILISAYWHDHAKEVTVKAFFLAKCAQTATWFLQAFRGEIPDLLSISLANSILFIGASFEILAIMSLQKELRPATRKIYFIVTVLSILGFQLIVLLYNKENWRVAYSSFITAAIVFPVYRLVIVKAHTLLMKIMGYLYLFVIASSMVRGTVALLAPPKSSLFTPGIFQTIAFLALYIVMILGNTGFILLLKEKADQELIRLASYDDLTGTLNRRTFTSHAVQYLNDYAKRKQPLSYMLFDIDWFKAINDTYGHNAGDQVLQDLTARIKQILGPDDLFVRYGGDEFGILLPGKDETRSNEVAQQIKETLNGPMSSHLPMKYTISMGVLTVVPEPRTLPETLYTSCDKALYMAKNNGRNGWYRGRVEEPGTQVQPID</sequence>
<organism evidence="3 4">
    <name type="scientific">Paenibacillus vulneris</name>
    <dbReference type="NCBI Taxonomy" id="1133364"/>
    <lineage>
        <taxon>Bacteria</taxon>
        <taxon>Bacillati</taxon>
        <taxon>Bacillota</taxon>
        <taxon>Bacilli</taxon>
        <taxon>Bacillales</taxon>
        <taxon>Paenibacillaceae</taxon>
        <taxon>Paenibacillus</taxon>
    </lineage>
</organism>
<dbReference type="CDD" id="cd01949">
    <property type="entry name" value="GGDEF"/>
    <property type="match status" value="1"/>
</dbReference>
<keyword evidence="4" id="KW-1185">Reference proteome</keyword>
<feature type="transmembrane region" description="Helical" evidence="1">
    <location>
        <begin position="156"/>
        <end position="175"/>
    </location>
</feature>
<comment type="caution">
    <text evidence="3">The sequence shown here is derived from an EMBL/GenBank/DDBJ whole genome shotgun (WGS) entry which is preliminary data.</text>
</comment>
<dbReference type="Proteomes" id="UP001597180">
    <property type="component" value="Unassembled WGS sequence"/>
</dbReference>
<dbReference type="RefSeq" id="WP_345591925.1">
    <property type="nucleotide sequence ID" value="NZ_BAABJG010000029.1"/>
</dbReference>
<dbReference type="EMBL" id="JBHTLU010000014">
    <property type="protein sequence ID" value="MFD1220932.1"/>
    <property type="molecule type" value="Genomic_DNA"/>
</dbReference>
<dbReference type="InterPro" id="IPR043128">
    <property type="entry name" value="Rev_trsase/Diguanyl_cyclase"/>
</dbReference>
<protein>
    <submittedName>
        <fullName evidence="3">GGDEF domain-containing protein</fullName>
    </submittedName>
</protein>